<dbReference type="RefSeq" id="WP_008515787.1">
    <property type="nucleotide sequence ID" value="NZ_ACJM01000005.1"/>
</dbReference>
<evidence type="ECO:0000313" key="3">
    <source>
        <dbReference type="EMBL" id="EEG77900.1"/>
    </source>
</evidence>
<feature type="transmembrane region" description="Helical" evidence="2">
    <location>
        <begin position="88"/>
        <end position="112"/>
    </location>
</feature>
<organism evidence="3 4">
    <name type="scientific">Dethiobacter alkaliphilus AHT 1</name>
    <dbReference type="NCBI Taxonomy" id="555088"/>
    <lineage>
        <taxon>Bacteria</taxon>
        <taxon>Bacillati</taxon>
        <taxon>Bacillota</taxon>
        <taxon>Dethiobacteria</taxon>
        <taxon>Dethiobacterales</taxon>
        <taxon>Dethiobacteraceae</taxon>
        <taxon>Dethiobacter</taxon>
    </lineage>
</organism>
<reference evidence="3 4" key="1">
    <citation type="submission" date="2009-02" db="EMBL/GenBank/DDBJ databases">
        <title>Sequencing of the draft genome and assembly of Dethiobacter alkaliphilus AHT 1.</title>
        <authorList>
            <consortium name="US DOE Joint Genome Institute (JGI-PGF)"/>
            <person name="Lucas S."/>
            <person name="Copeland A."/>
            <person name="Lapidus A."/>
            <person name="Glavina del Rio T."/>
            <person name="Dalin E."/>
            <person name="Tice H."/>
            <person name="Bruce D."/>
            <person name="Goodwin L."/>
            <person name="Pitluck S."/>
            <person name="Larimer F."/>
            <person name="Land M.L."/>
            <person name="Hauser L."/>
            <person name="Muyzer G."/>
        </authorList>
    </citation>
    <scope>NUCLEOTIDE SEQUENCE [LARGE SCALE GENOMIC DNA]</scope>
    <source>
        <strain evidence="3 4">AHT 1</strain>
    </source>
</reference>
<name>C0GFE0_DETAL</name>
<protein>
    <submittedName>
        <fullName evidence="3">Uncharacterized protein</fullName>
    </submittedName>
</protein>
<proteinExistence type="predicted"/>
<dbReference type="EMBL" id="ACJM01000005">
    <property type="protein sequence ID" value="EEG77900.1"/>
    <property type="molecule type" value="Genomic_DNA"/>
</dbReference>
<dbReference type="Proteomes" id="UP000006443">
    <property type="component" value="Unassembled WGS sequence"/>
</dbReference>
<dbReference type="eggNOG" id="ENOG5033YCB">
    <property type="taxonomic scope" value="Bacteria"/>
</dbReference>
<gene>
    <name evidence="3" type="ORF">DealDRAFT_1199</name>
</gene>
<sequence length="203" mass="22167">MKIKDRLLLGAISGSAASFAARLLNRYNYAKGYTDIRYNPLAARLFLKEGEIKSTPGIILGEIVNSANTSATGVLLTYLLSATGKDKAVFKGMAVGTFFWIIVDGVMSGYVFNVKSKKPIGPLAHLAEHLLYGVLCSTFITQLGDESLFPSDTTKQTPLIHTGVRSRRRNAARPAPTSQRHRPHSKSNKHSRGFQNHSSPPPK</sequence>
<feature type="region of interest" description="Disordered" evidence="1">
    <location>
        <begin position="151"/>
        <end position="203"/>
    </location>
</feature>
<keyword evidence="4" id="KW-1185">Reference proteome</keyword>
<evidence type="ECO:0000256" key="1">
    <source>
        <dbReference type="SAM" id="MobiDB-lite"/>
    </source>
</evidence>
<feature type="compositionally biased region" description="Basic residues" evidence="1">
    <location>
        <begin position="179"/>
        <end position="192"/>
    </location>
</feature>
<dbReference type="AlphaFoldDB" id="C0GFE0"/>
<evidence type="ECO:0000313" key="4">
    <source>
        <dbReference type="Proteomes" id="UP000006443"/>
    </source>
</evidence>
<comment type="caution">
    <text evidence="3">The sequence shown here is derived from an EMBL/GenBank/DDBJ whole genome shotgun (WGS) entry which is preliminary data.</text>
</comment>
<keyword evidence="2" id="KW-0472">Membrane</keyword>
<keyword evidence="2" id="KW-0812">Transmembrane</keyword>
<keyword evidence="2" id="KW-1133">Transmembrane helix</keyword>
<feature type="compositionally biased region" description="Polar residues" evidence="1">
    <location>
        <begin position="193"/>
        <end position="203"/>
    </location>
</feature>
<accession>C0GFE0</accession>
<evidence type="ECO:0000256" key="2">
    <source>
        <dbReference type="SAM" id="Phobius"/>
    </source>
</evidence>